<dbReference type="KEGG" id="ngr:NAEGRDRAFT_51026"/>
<gene>
    <name evidence="2" type="ORF">NAEGRDRAFT_51026</name>
</gene>
<organism evidence="3">
    <name type="scientific">Naegleria gruberi</name>
    <name type="common">Amoeba</name>
    <dbReference type="NCBI Taxonomy" id="5762"/>
    <lineage>
        <taxon>Eukaryota</taxon>
        <taxon>Discoba</taxon>
        <taxon>Heterolobosea</taxon>
        <taxon>Tetramitia</taxon>
        <taxon>Eutetramitia</taxon>
        <taxon>Vahlkampfiidae</taxon>
        <taxon>Naegleria</taxon>
    </lineage>
</organism>
<dbReference type="Proteomes" id="UP000006671">
    <property type="component" value="Unassembled WGS sequence"/>
</dbReference>
<feature type="compositionally biased region" description="Basic residues" evidence="1">
    <location>
        <begin position="175"/>
        <end position="187"/>
    </location>
</feature>
<dbReference type="RefSeq" id="XP_002674499.1">
    <property type="nucleotide sequence ID" value="XM_002674453.1"/>
</dbReference>
<dbReference type="OMA" id="KTIMCIC"/>
<dbReference type="EMBL" id="GG738884">
    <property type="protein sequence ID" value="EFC41755.1"/>
    <property type="molecule type" value="Genomic_DNA"/>
</dbReference>
<dbReference type="Gene3D" id="1.10.472.10">
    <property type="entry name" value="Cyclin-like"/>
    <property type="match status" value="1"/>
</dbReference>
<reference evidence="2 3" key="1">
    <citation type="journal article" date="2010" name="Cell">
        <title>The genome of Naegleria gruberi illuminates early eukaryotic versatility.</title>
        <authorList>
            <person name="Fritz-Laylin L.K."/>
            <person name="Prochnik S.E."/>
            <person name="Ginger M.L."/>
            <person name="Dacks J.B."/>
            <person name="Carpenter M.L."/>
            <person name="Field M.C."/>
            <person name="Kuo A."/>
            <person name="Paredez A."/>
            <person name="Chapman J."/>
            <person name="Pham J."/>
            <person name="Shu S."/>
            <person name="Neupane R."/>
            <person name="Cipriano M."/>
            <person name="Mancuso J."/>
            <person name="Tu H."/>
            <person name="Salamov A."/>
            <person name="Lindquist E."/>
            <person name="Shapiro H."/>
            <person name="Lucas S."/>
            <person name="Grigoriev I.V."/>
            <person name="Cande W.Z."/>
            <person name="Fulton C."/>
            <person name="Rokhsar D.S."/>
            <person name="Dawson S.C."/>
        </authorList>
    </citation>
    <scope>NUCLEOTIDE SEQUENCE [LARGE SCALE GENOMIC DNA]</scope>
    <source>
        <strain evidence="2 3">NEG-M</strain>
    </source>
</reference>
<feature type="region of interest" description="Disordered" evidence="1">
    <location>
        <begin position="239"/>
        <end position="268"/>
    </location>
</feature>
<dbReference type="InParanoid" id="D2VNL0"/>
<dbReference type="SUPFAM" id="SSF47954">
    <property type="entry name" value="Cyclin-like"/>
    <property type="match status" value="1"/>
</dbReference>
<feature type="region of interest" description="Disordered" evidence="1">
    <location>
        <begin position="147"/>
        <end position="193"/>
    </location>
</feature>
<evidence type="ECO:0000313" key="3">
    <source>
        <dbReference type="Proteomes" id="UP000006671"/>
    </source>
</evidence>
<dbReference type="GeneID" id="8851422"/>
<feature type="compositionally biased region" description="Polar residues" evidence="1">
    <location>
        <begin position="147"/>
        <end position="157"/>
    </location>
</feature>
<proteinExistence type="predicted"/>
<dbReference type="InterPro" id="IPR036915">
    <property type="entry name" value="Cyclin-like_sf"/>
</dbReference>
<name>D2VNL0_NAEGR</name>
<accession>D2VNL0</accession>
<dbReference type="OrthoDB" id="10358589at2759"/>
<sequence length="520" mass="60363">MPSIHPSFFFPLCWLPSPVHDHYFNTSHECKSSARIQLHQLYCSQLNELRELKQKAQKVLDYCDDDSDVVMKDQASTGNSNQMSSTTGQGLARNLGVNSIHERKQPSFNDEDFVSLQEFLNKSNNEMTWEEIQKMKQSESISVNILSNQSGGATNGSRHNHHGGHVAQERSTAHQNHHHGHHHHNKSHTLPSTDWVQNVKIIEKEMKWAARYQPHRIPMERGNWLKLDTLLLREREENTQLVQNQSSKSSTSSQDFENGKRGQLETSPETCTGFKKNFQMALRLIESENELAVDQFDLVVQLCTKMIYSVVTQSPLCCSKWELENELNSVSNGTEKKCANNNLSPHMLGRIHKTILRKSEEIYWRKFIEIIFLKLIVDPKCIVVGLSYFEKVISLLENERVSSPLLKGQHDGSNKDHSLRNSFNRNELKTIMCICVMLSSKMYDEDNYWKSKTYFKLFSSLCRKREDHKRITFKEFNQLEVEILNVLQFDLTLDMDAFGRRIVQRFLKVHFDEESALLMI</sequence>
<protein>
    <submittedName>
        <fullName evidence="2">Predicted protein</fullName>
    </submittedName>
</protein>
<keyword evidence="3" id="KW-1185">Reference proteome</keyword>
<evidence type="ECO:0000313" key="2">
    <source>
        <dbReference type="EMBL" id="EFC41755.1"/>
    </source>
</evidence>
<evidence type="ECO:0000256" key="1">
    <source>
        <dbReference type="SAM" id="MobiDB-lite"/>
    </source>
</evidence>
<dbReference type="VEuPathDB" id="AmoebaDB:NAEGRDRAFT_51026"/>
<dbReference type="AlphaFoldDB" id="D2VNL0"/>